<name>A0A0A9AEK7_ARUDO</name>
<sequence length="61" mass="6280">MTVMGLKMLPVGSGSTAETRSCSGTTARSRSAARATTRPRSSPRSRSASASHDVGAPSRMI</sequence>
<reference evidence="2" key="2">
    <citation type="journal article" date="2015" name="Data Brief">
        <title>Shoot transcriptome of the giant reed, Arundo donax.</title>
        <authorList>
            <person name="Barrero R.A."/>
            <person name="Guerrero F.D."/>
            <person name="Moolhuijzen P."/>
            <person name="Goolsby J.A."/>
            <person name="Tidwell J."/>
            <person name="Bellgard S.E."/>
            <person name="Bellgard M.I."/>
        </authorList>
    </citation>
    <scope>NUCLEOTIDE SEQUENCE</scope>
    <source>
        <tissue evidence="2">Shoot tissue taken approximately 20 cm above the soil surface</tissue>
    </source>
</reference>
<dbReference type="EMBL" id="GBRH01250495">
    <property type="protein sequence ID" value="JAD47400.1"/>
    <property type="molecule type" value="Transcribed_RNA"/>
</dbReference>
<feature type="region of interest" description="Disordered" evidence="1">
    <location>
        <begin position="1"/>
        <end position="61"/>
    </location>
</feature>
<organism evidence="2">
    <name type="scientific">Arundo donax</name>
    <name type="common">Giant reed</name>
    <name type="synonym">Donax arundinaceus</name>
    <dbReference type="NCBI Taxonomy" id="35708"/>
    <lineage>
        <taxon>Eukaryota</taxon>
        <taxon>Viridiplantae</taxon>
        <taxon>Streptophyta</taxon>
        <taxon>Embryophyta</taxon>
        <taxon>Tracheophyta</taxon>
        <taxon>Spermatophyta</taxon>
        <taxon>Magnoliopsida</taxon>
        <taxon>Liliopsida</taxon>
        <taxon>Poales</taxon>
        <taxon>Poaceae</taxon>
        <taxon>PACMAD clade</taxon>
        <taxon>Arundinoideae</taxon>
        <taxon>Arundineae</taxon>
        <taxon>Arundo</taxon>
    </lineage>
</organism>
<evidence type="ECO:0000313" key="2">
    <source>
        <dbReference type="EMBL" id="JAD47400.1"/>
    </source>
</evidence>
<dbReference type="AlphaFoldDB" id="A0A0A9AEK7"/>
<reference evidence="2" key="1">
    <citation type="submission" date="2014-09" db="EMBL/GenBank/DDBJ databases">
        <authorList>
            <person name="Magalhaes I.L.F."/>
            <person name="Oliveira U."/>
            <person name="Santos F.R."/>
            <person name="Vidigal T.H.D.A."/>
            <person name="Brescovit A.D."/>
            <person name="Santos A.J."/>
        </authorList>
    </citation>
    <scope>NUCLEOTIDE SEQUENCE</scope>
    <source>
        <tissue evidence="2">Shoot tissue taken approximately 20 cm above the soil surface</tissue>
    </source>
</reference>
<accession>A0A0A9AEK7</accession>
<evidence type="ECO:0000256" key="1">
    <source>
        <dbReference type="SAM" id="MobiDB-lite"/>
    </source>
</evidence>
<proteinExistence type="predicted"/>
<feature type="compositionally biased region" description="Low complexity" evidence="1">
    <location>
        <begin position="19"/>
        <end position="51"/>
    </location>
</feature>
<protein>
    <submittedName>
        <fullName evidence="2">Uncharacterized protein</fullName>
    </submittedName>
</protein>